<name>A0A4R0J366_9ACTN</name>
<evidence type="ECO:0008006" key="3">
    <source>
        <dbReference type="Google" id="ProtNLM"/>
    </source>
</evidence>
<protein>
    <recommendedName>
        <fullName evidence="3">WD40 repeat domain-containing protein</fullName>
    </recommendedName>
</protein>
<gene>
    <name evidence="1" type="ORF">E0H92_23295</name>
</gene>
<accession>A0A4R0J366</accession>
<dbReference type="AlphaFoldDB" id="A0A4R0J366"/>
<dbReference type="RefSeq" id="WP_131497718.1">
    <property type="nucleotide sequence ID" value="NZ_SJKC01000003.1"/>
</dbReference>
<evidence type="ECO:0000313" key="1">
    <source>
        <dbReference type="EMBL" id="TCC35655.1"/>
    </source>
</evidence>
<dbReference type="Proteomes" id="UP000294225">
    <property type="component" value="Unassembled WGS sequence"/>
</dbReference>
<comment type="caution">
    <text evidence="1">The sequence shown here is derived from an EMBL/GenBank/DDBJ whole genome shotgun (WGS) entry which is preliminary data.</text>
</comment>
<dbReference type="InterPro" id="IPR011047">
    <property type="entry name" value="Quinoprotein_ADH-like_sf"/>
</dbReference>
<dbReference type="EMBL" id="SJKC01000003">
    <property type="protein sequence ID" value="TCC35655.1"/>
    <property type="molecule type" value="Genomic_DNA"/>
</dbReference>
<evidence type="ECO:0000313" key="2">
    <source>
        <dbReference type="Proteomes" id="UP000294225"/>
    </source>
</evidence>
<proteinExistence type="predicted"/>
<reference evidence="1 2" key="1">
    <citation type="submission" date="2019-02" db="EMBL/GenBank/DDBJ databases">
        <title>Kribbella capetownensis sp. nov. and Kribbella speibonae sp. nov., isolated from soil.</title>
        <authorList>
            <person name="Curtis S.M."/>
            <person name="Norton I."/>
            <person name="Everest G.J."/>
            <person name="Meyers P.R."/>
        </authorList>
    </citation>
    <scope>NUCLEOTIDE SEQUENCE [LARGE SCALE GENOMIC DNA]</scope>
    <source>
        <strain evidence="1 2">YM55</strain>
    </source>
</reference>
<organism evidence="1 2">
    <name type="scientific">Kribbella speibonae</name>
    <dbReference type="NCBI Taxonomy" id="1572660"/>
    <lineage>
        <taxon>Bacteria</taxon>
        <taxon>Bacillati</taxon>
        <taxon>Actinomycetota</taxon>
        <taxon>Actinomycetes</taxon>
        <taxon>Propionibacteriales</taxon>
        <taxon>Kribbellaceae</taxon>
        <taxon>Kribbella</taxon>
    </lineage>
</organism>
<sequence>MDSLPCGHIAHRGPSRFCPHLVSSEDRWVEAIAYLTGNDLDFDLSCKDCDAAAHPIAWVDVCEGCVQRIMEDDNPVAWRGHPGVKHRPEPVETSLTSTALPANLAQPADFTALPGTAGNWLILTADGLLSNFDADTGEHVLLAPADLPAEPTPELGKTPRPRIHADPSGRYVAIVNDYGRYGVVLDLHDGRETMRLDRGDYHPEQTPFPIAFLTVDDDIALIHATAWNRVDASDPATGKLRTRRDQTPYLAGQPRPEHYLDYFHGALHLSPDGRWLADDGWVWSPVGLPRVWDTQHWLRTNVWESEDGESARRLAHRAYYWDKPMCWVSTDLVAISGIGYDDEAMLDGVRIFDVTTGDEVLAFACPIRALFGAPGRLYASSETELQIWDPRTAELIGTVDHFAPTRYHQGTSELAQIQNGQLTRWSMR</sequence>
<dbReference type="SUPFAM" id="SSF50998">
    <property type="entry name" value="Quinoprotein alcohol dehydrogenase-like"/>
    <property type="match status" value="1"/>
</dbReference>